<dbReference type="OrthoDB" id="2866996at2759"/>
<gene>
    <name evidence="2" type="ORF">BDQ12DRAFT_722767</name>
</gene>
<dbReference type="PANTHER" id="PTHR43730:SF1">
    <property type="entry name" value="BETA-MANNOSIDASE"/>
    <property type="match status" value="1"/>
</dbReference>
<dbReference type="STRING" id="68775.A0A5C3MCN8"/>
<evidence type="ECO:0000313" key="3">
    <source>
        <dbReference type="Proteomes" id="UP000308652"/>
    </source>
</evidence>
<evidence type="ECO:0000256" key="1">
    <source>
        <dbReference type="ARBA" id="ARBA00023295"/>
    </source>
</evidence>
<dbReference type="PANTHER" id="PTHR43730">
    <property type="entry name" value="BETA-MANNOSIDASE"/>
    <property type="match status" value="1"/>
</dbReference>
<evidence type="ECO:0000313" key="2">
    <source>
        <dbReference type="EMBL" id="TFK38911.1"/>
    </source>
</evidence>
<dbReference type="GO" id="GO:0004567">
    <property type="term" value="F:beta-mannosidase activity"/>
    <property type="evidence" value="ECO:0007669"/>
    <property type="project" value="TreeGrafter"/>
</dbReference>
<keyword evidence="1" id="KW-0378">Hydrolase</keyword>
<keyword evidence="1" id="KW-0326">Glycosidase</keyword>
<keyword evidence="3" id="KW-1185">Reference proteome</keyword>
<reference evidence="2 3" key="1">
    <citation type="journal article" date="2019" name="Nat. Ecol. Evol.">
        <title>Megaphylogeny resolves global patterns of mushroom evolution.</title>
        <authorList>
            <person name="Varga T."/>
            <person name="Krizsan K."/>
            <person name="Foldi C."/>
            <person name="Dima B."/>
            <person name="Sanchez-Garcia M."/>
            <person name="Sanchez-Ramirez S."/>
            <person name="Szollosi G.J."/>
            <person name="Szarkandi J.G."/>
            <person name="Papp V."/>
            <person name="Albert L."/>
            <person name="Andreopoulos W."/>
            <person name="Angelini C."/>
            <person name="Antonin V."/>
            <person name="Barry K.W."/>
            <person name="Bougher N.L."/>
            <person name="Buchanan P."/>
            <person name="Buyck B."/>
            <person name="Bense V."/>
            <person name="Catcheside P."/>
            <person name="Chovatia M."/>
            <person name="Cooper J."/>
            <person name="Damon W."/>
            <person name="Desjardin D."/>
            <person name="Finy P."/>
            <person name="Geml J."/>
            <person name="Haridas S."/>
            <person name="Hughes K."/>
            <person name="Justo A."/>
            <person name="Karasinski D."/>
            <person name="Kautmanova I."/>
            <person name="Kiss B."/>
            <person name="Kocsube S."/>
            <person name="Kotiranta H."/>
            <person name="LaButti K.M."/>
            <person name="Lechner B.E."/>
            <person name="Liimatainen K."/>
            <person name="Lipzen A."/>
            <person name="Lukacs Z."/>
            <person name="Mihaltcheva S."/>
            <person name="Morgado L.N."/>
            <person name="Niskanen T."/>
            <person name="Noordeloos M.E."/>
            <person name="Ohm R.A."/>
            <person name="Ortiz-Santana B."/>
            <person name="Ovrebo C."/>
            <person name="Racz N."/>
            <person name="Riley R."/>
            <person name="Savchenko A."/>
            <person name="Shiryaev A."/>
            <person name="Soop K."/>
            <person name="Spirin V."/>
            <person name="Szebenyi C."/>
            <person name="Tomsovsky M."/>
            <person name="Tulloss R.E."/>
            <person name="Uehling J."/>
            <person name="Grigoriev I.V."/>
            <person name="Vagvolgyi C."/>
            <person name="Papp T."/>
            <person name="Martin F.M."/>
            <person name="Miettinen O."/>
            <person name="Hibbett D.S."/>
            <person name="Nagy L.G."/>
        </authorList>
    </citation>
    <scope>NUCLEOTIDE SEQUENCE [LARGE SCALE GENOMIC DNA]</scope>
    <source>
        <strain evidence="2 3">CBS 166.37</strain>
    </source>
</reference>
<name>A0A5C3MCN8_9AGAR</name>
<proteinExistence type="predicted"/>
<dbReference type="EMBL" id="ML213601">
    <property type="protein sequence ID" value="TFK38911.1"/>
    <property type="molecule type" value="Genomic_DNA"/>
</dbReference>
<dbReference type="AlphaFoldDB" id="A0A5C3MCN8"/>
<dbReference type="GO" id="GO:0006516">
    <property type="term" value="P:glycoprotein catabolic process"/>
    <property type="evidence" value="ECO:0007669"/>
    <property type="project" value="TreeGrafter"/>
</dbReference>
<dbReference type="InterPro" id="IPR050887">
    <property type="entry name" value="Beta-mannosidase_GH2"/>
</dbReference>
<organism evidence="2 3">
    <name type="scientific">Crucibulum laeve</name>
    <dbReference type="NCBI Taxonomy" id="68775"/>
    <lineage>
        <taxon>Eukaryota</taxon>
        <taxon>Fungi</taxon>
        <taxon>Dikarya</taxon>
        <taxon>Basidiomycota</taxon>
        <taxon>Agaricomycotina</taxon>
        <taxon>Agaricomycetes</taxon>
        <taxon>Agaricomycetidae</taxon>
        <taxon>Agaricales</taxon>
        <taxon>Agaricineae</taxon>
        <taxon>Nidulariaceae</taxon>
        <taxon>Crucibulum</taxon>
    </lineage>
</organism>
<protein>
    <submittedName>
        <fullName evidence="2">Uncharacterized protein</fullName>
    </submittedName>
</protein>
<accession>A0A5C3MCN8</accession>
<sequence length="215" mass="23510">MSQSDDIPALQETNALLLYFNSAYAKAEESSISAKGAISLESPELLTCGPYRPITFTTYSTRLMDIRTPAHVALTDPRSGEFPTPVFNASFKLYFTLAGLSEHARSGKVTLRSLDRREVRSELIALSGNAIQAEEEEGPGKGSRLSQVLYEAEVALLDQNSQILSALSKRISFRTIELVQALLAEADQHGKGTTFMFVVNGVRMFTGGSNWIPES</sequence>
<dbReference type="Proteomes" id="UP000308652">
    <property type="component" value="Unassembled WGS sequence"/>
</dbReference>